<dbReference type="PANTHER" id="PTHR47953">
    <property type="entry name" value="OS08G0105600 PROTEIN"/>
    <property type="match status" value="1"/>
</dbReference>
<evidence type="ECO:0000256" key="5">
    <source>
        <dbReference type="ARBA" id="ARBA00022692"/>
    </source>
</evidence>
<sequence length="95" mass="11896">MIGPISRDPEFWKDPQEFIPERFDDSCVDFKGQHFEFLHLDLVGEFVRGCTWRRRQWSLDLQICLYCFDWKCLMEWRRRRYQEWKKQLSQCRVSL</sequence>
<dbReference type="Gene3D" id="1.10.630.10">
    <property type="entry name" value="Cytochrome P450"/>
    <property type="match status" value="1"/>
</dbReference>
<evidence type="ECO:0000313" key="13">
    <source>
        <dbReference type="Proteomes" id="UP001457282"/>
    </source>
</evidence>
<evidence type="ECO:0000256" key="6">
    <source>
        <dbReference type="ARBA" id="ARBA00022723"/>
    </source>
</evidence>
<dbReference type="Pfam" id="PF00067">
    <property type="entry name" value="p450"/>
    <property type="match status" value="1"/>
</dbReference>
<keyword evidence="6" id="KW-0479">Metal-binding</keyword>
<dbReference type="GO" id="GO:0016705">
    <property type="term" value="F:oxidoreductase activity, acting on paired donors, with incorporation or reduction of molecular oxygen"/>
    <property type="evidence" value="ECO:0007669"/>
    <property type="project" value="InterPro"/>
</dbReference>
<evidence type="ECO:0000256" key="9">
    <source>
        <dbReference type="ARBA" id="ARBA00023004"/>
    </source>
</evidence>
<dbReference type="GO" id="GO:0016020">
    <property type="term" value="C:membrane"/>
    <property type="evidence" value="ECO:0007669"/>
    <property type="project" value="UniProtKB-SubCell"/>
</dbReference>
<evidence type="ECO:0000256" key="7">
    <source>
        <dbReference type="ARBA" id="ARBA00022989"/>
    </source>
</evidence>
<protein>
    <submittedName>
        <fullName evidence="12">Uncharacterized protein</fullName>
    </submittedName>
</protein>
<dbReference type="GO" id="GO:0020037">
    <property type="term" value="F:heme binding"/>
    <property type="evidence" value="ECO:0007669"/>
    <property type="project" value="InterPro"/>
</dbReference>
<comment type="similarity">
    <text evidence="3">Belongs to the cytochrome P450 family.</text>
</comment>
<evidence type="ECO:0000256" key="1">
    <source>
        <dbReference type="ARBA" id="ARBA00001971"/>
    </source>
</evidence>
<dbReference type="Proteomes" id="UP001457282">
    <property type="component" value="Unassembled WGS sequence"/>
</dbReference>
<keyword evidence="7" id="KW-1133">Transmembrane helix</keyword>
<name>A0AAW1XFK9_RUBAR</name>
<evidence type="ECO:0000256" key="3">
    <source>
        <dbReference type="ARBA" id="ARBA00010617"/>
    </source>
</evidence>
<dbReference type="GO" id="GO:0004497">
    <property type="term" value="F:monooxygenase activity"/>
    <property type="evidence" value="ECO:0007669"/>
    <property type="project" value="UniProtKB-KW"/>
</dbReference>
<keyword evidence="9" id="KW-0408">Iron</keyword>
<keyword evidence="8" id="KW-0560">Oxidoreductase</keyword>
<keyword evidence="5" id="KW-0812">Transmembrane</keyword>
<dbReference type="InterPro" id="IPR036396">
    <property type="entry name" value="Cyt_P450_sf"/>
</dbReference>
<keyword evidence="4" id="KW-0349">Heme</keyword>
<dbReference type="PANTHER" id="PTHR47953:SF19">
    <property type="entry name" value="OS06G0641600 PROTEIN"/>
    <property type="match status" value="1"/>
</dbReference>
<keyword evidence="10" id="KW-0503">Monooxygenase</keyword>
<dbReference type="GO" id="GO:0005506">
    <property type="term" value="F:iron ion binding"/>
    <property type="evidence" value="ECO:0007669"/>
    <property type="project" value="InterPro"/>
</dbReference>
<dbReference type="EMBL" id="JBEDUW010000004">
    <property type="protein sequence ID" value="KAK9934545.1"/>
    <property type="molecule type" value="Genomic_DNA"/>
</dbReference>
<keyword evidence="11" id="KW-0472">Membrane</keyword>
<evidence type="ECO:0000256" key="4">
    <source>
        <dbReference type="ARBA" id="ARBA00022617"/>
    </source>
</evidence>
<keyword evidence="13" id="KW-1185">Reference proteome</keyword>
<proteinExistence type="inferred from homology"/>
<evidence type="ECO:0000256" key="2">
    <source>
        <dbReference type="ARBA" id="ARBA00004167"/>
    </source>
</evidence>
<comment type="cofactor">
    <cofactor evidence="1">
        <name>heme</name>
        <dbReference type="ChEBI" id="CHEBI:30413"/>
    </cofactor>
</comment>
<comment type="subcellular location">
    <subcellularLocation>
        <location evidence="2">Membrane</location>
        <topology evidence="2">Single-pass membrane protein</topology>
    </subcellularLocation>
</comment>
<organism evidence="12 13">
    <name type="scientific">Rubus argutus</name>
    <name type="common">Southern blackberry</name>
    <dbReference type="NCBI Taxonomy" id="59490"/>
    <lineage>
        <taxon>Eukaryota</taxon>
        <taxon>Viridiplantae</taxon>
        <taxon>Streptophyta</taxon>
        <taxon>Embryophyta</taxon>
        <taxon>Tracheophyta</taxon>
        <taxon>Spermatophyta</taxon>
        <taxon>Magnoliopsida</taxon>
        <taxon>eudicotyledons</taxon>
        <taxon>Gunneridae</taxon>
        <taxon>Pentapetalae</taxon>
        <taxon>rosids</taxon>
        <taxon>fabids</taxon>
        <taxon>Rosales</taxon>
        <taxon>Rosaceae</taxon>
        <taxon>Rosoideae</taxon>
        <taxon>Rosoideae incertae sedis</taxon>
        <taxon>Rubus</taxon>
    </lineage>
</organism>
<evidence type="ECO:0000256" key="11">
    <source>
        <dbReference type="ARBA" id="ARBA00023136"/>
    </source>
</evidence>
<dbReference type="AlphaFoldDB" id="A0AAW1XFK9"/>
<evidence type="ECO:0000313" key="12">
    <source>
        <dbReference type="EMBL" id="KAK9934545.1"/>
    </source>
</evidence>
<gene>
    <name evidence="12" type="ORF">M0R45_021685</name>
</gene>
<comment type="caution">
    <text evidence="12">The sequence shown here is derived from an EMBL/GenBank/DDBJ whole genome shotgun (WGS) entry which is preliminary data.</text>
</comment>
<evidence type="ECO:0000256" key="10">
    <source>
        <dbReference type="ARBA" id="ARBA00023033"/>
    </source>
</evidence>
<dbReference type="SUPFAM" id="SSF48264">
    <property type="entry name" value="Cytochrome P450"/>
    <property type="match status" value="1"/>
</dbReference>
<evidence type="ECO:0000256" key="8">
    <source>
        <dbReference type="ARBA" id="ARBA00023002"/>
    </source>
</evidence>
<dbReference type="InterPro" id="IPR001128">
    <property type="entry name" value="Cyt_P450"/>
</dbReference>
<accession>A0AAW1XFK9</accession>
<dbReference type="InterPro" id="IPR052306">
    <property type="entry name" value="CYP450_71D"/>
</dbReference>
<reference evidence="12 13" key="1">
    <citation type="journal article" date="2023" name="G3 (Bethesda)">
        <title>A chromosome-length genome assembly and annotation of blackberry (Rubus argutus, cv. 'Hillquist').</title>
        <authorList>
            <person name="Bruna T."/>
            <person name="Aryal R."/>
            <person name="Dudchenko O."/>
            <person name="Sargent D.J."/>
            <person name="Mead D."/>
            <person name="Buti M."/>
            <person name="Cavallini A."/>
            <person name="Hytonen T."/>
            <person name="Andres J."/>
            <person name="Pham M."/>
            <person name="Weisz D."/>
            <person name="Mascagni F."/>
            <person name="Usai G."/>
            <person name="Natali L."/>
            <person name="Bassil N."/>
            <person name="Fernandez G.E."/>
            <person name="Lomsadze A."/>
            <person name="Armour M."/>
            <person name="Olukolu B."/>
            <person name="Poorten T."/>
            <person name="Britton C."/>
            <person name="Davik J."/>
            <person name="Ashrafi H."/>
            <person name="Aiden E.L."/>
            <person name="Borodovsky M."/>
            <person name="Worthington M."/>
        </authorList>
    </citation>
    <scope>NUCLEOTIDE SEQUENCE [LARGE SCALE GENOMIC DNA]</scope>
    <source>
        <strain evidence="12">PI 553951</strain>
    </source>
</reference>